<protein>
    <submittedName>
        <fullName evidence="2">Uncharacterized protein</fullName>
    </submittedName>
</protein>
<dbReference type="AlphaFoldDB" id="A0A814LVY7"/>
<evidence type="ECO:0000313" key="4">
    <source>
        <dbReference type="Proteomes" id="UP000663829"/>
    </source>
</evidence>
<reference evidence="2" key="1">
    <citation type="submission" date="2021-02" db="EMBL/GenBank/DDBJ databases">
        <authorList>
            <person name="Nowell W R."/>
        </authorList>
    </citation>
    <scope>NUCLEOTIDE SEQUENCE</scope>
</reference>
<evidence type="ECO:0000313" key="2">
    <source>
        <dbReference type="EMBL" id="CAF1068486.1"/>
    </source>
</evidence>
<sequence>MNNPYAKKFLKSRRGNNEEEVYVLLMFPKEKNYSPSKLSKLTEIPFPRVTGELDELAKIIDDIIAHESGKETDTADDDYGEQHSSTLKSITTSKNTAKKKLKRQLSTNSDDKESFSTTAAKRFCGRELLYDKEKSHENPSQTNKELISLLTISLENSEKIEKQNNKIIVAQTRIENLIKLLFINQKKIQKALSKHKVYIPLEDPEESENTIKNEAFQTTMVFEHEGRTVDALKLLAHPDPKNLYVTKLIDIYYKAEDFIY</sequence>
<evidence type="ECO:0000256" key="1">
    <source>
        <dbReference type="SAM" id="MobiDB-lite"/>
    </source>
</evidence>
<dbReference type="EMBL" id="CAJOBC010004653">
    <property type="protein sequence ID" value="CAF3835873.1"/>
    <property type="molecule type" value="Genomic_DNA"/>
</dbReference>
<dbReference type="EMBL" id="CAJNOQ010004653">
    <property type="protein sequence ID" value="CAF1068486.1"/>
    <property type="molecule type" value="Genomic_DNA"/>
</dbReference>
<feature type="compositionally biased region" description="Polar residues" evidence="1">
    <location>
        <begin position="82"/>
        <end position="95"/>
    </location>
</feature>
<dbReference type="Proteomes" id="UP000681722">
    <property type="component" value="Unassembled WGS sequence"/>
</dbReference>
<feature type="region of interest" description="Disordered" evidence="1">
    <location>
        <begin position="70"/>
        <end position="113"/>
    </location>
</feature>
<accession>A0A814LVY7</accession>
<proteinExistence type="predicted"/>
<organism evidence="2 4">
    <name type="scientific">Didymodactylos carnosus</name>
    <dbReference type="NCBI Taxonomy" id="1234261"/>
    <lineage>
        <taxon>Eukaryota</taxon>
        <taxon>Metazoa</taxon>
        <taxon>Spiralia</taxon>
        <taxon>Gnathifera</taxon>
        <taxon>Rotifera</taxon>
        <taxon>Eurotatoria</taxon>
        <taxon>Bdelloidea</taxon>
        <taxon>Philodinida</taxon>
        <taxon>Philodinidae</taxon>
        <taxon>Didymodactylos</taxon>
    </lineage>
</organism>
<evidence type="ECO:0000313" key="3">
    <source>
        <dbReference type="EMBL" id="CAF3835873.1"/>
    </source>
</evidence>
<gene>
    <name evidence="2" type="ORF">GPM918_LOCUS17149</name>
    <name evidence="3" type="ORF">SRO942_LOCUS17148</name>
</gene>
<comment type="caution">
    <text evidence="2">The sequence shown here is derived from an EMBL/GenBank/DDBJ whole genome shotgun (WGS) entry which is preliminary data.</text>
</comment>
<keyword evidence="4" id="KW-1185">Reference proteome</keyword>
<name>A0A814LVY7_9BILA</name>
<dbReference type="OrthoDB" id="10014339at2759"/>
<dbReference type="Proteomes" id="UP000663829">
    <property type="component" value="Unassembled WGS sequence"/>
</dbReference>